<keyword evidence="1" id="KW-0472">Membrane</keyword>
<name>A0ABY5PNW3_9ACTN</name>
<feature type="transmembrane region" description="Helical" evidence="1">
    <location>
        <begin position="59"/>
        <end position="83"/>
    </location>
</feature>
<feature type="transmembrane region" description="Helical" evidence="1">
    <location>
        <begin position="12"/>
        <end position="39"/>
    </location>
</feature>
<protein>
    <submittedName>
        <fullName evidence="2">Uncharacterized protein</fullName>
    </submittedName>
</protein>
<keyword evidence="3" id="KW-1185">Reference proteome</keyword>
<proteinExistence type="predicted"/>
<reference evidence="3" key="1">
    <citation type="submission" date="2021-11" db="EMBL/GenBank/DDBJ databases">
        <title>Cultivation dependent microbiological survey of springs from the worlds oldest radium mine currently devoted to the extraction of radon-saturated water.</title>
        <authorList>
            <person name="Kapinusova G."/>
            <person name="Smrhova T."/>
            <person name="Strejcek M."/>
            <person name="Suman J."/>
            <person name="Jani K."/>
            <person name="Pajer P."/>
            <person name="Uhlik O."/>
        </authorList>
    </citation>
    <scope>NUCLEOTIDE SEQUENCE [LARGE SCALE GENOMIC DNA]</scope>
    <source>
        <strain evidence="3">J379</strain>
    </source>
</reference>
<feature type="transmembrane region" description="Helical" evidence="1">
    <location>
        <begin position="89"/>
        <end position="111"/>
    </location>
</feature>
<gene>
    <name evidence="2" type="ORF">LRS13_12080</name>
</gene>
<sequence length="127" mass="13340">MIFVRNLDLAVLALALPVFVVADLPLGGYVTAAVIWAMWRGIGAYTDRKAAEAEDPRKVVGIATGSMIGRGWLMGLTLLGVGLLTNDDVGLSAAVLCVVLFTVSFTARMFLRPFEANGPTGSPTPSS</sequence>
<organism evidence="2 3">
    <name type="scientific">Svornostia abyssi</name>
    <dbReference type="NCBI Taxonomy" id="2898438"/>
    <lineage>
        <taxon>Bacteria</taxon>
        <taxon>Bacillati</taxon>
        <taxon>Actinomycetota</taxon>
        <taxon>Thermoleophilia</taxon>
        <taxon>Solirubrobacterales</taxon>
        <taxon>Baekduiaceae</taxon>
        <taxon>Svornostia</taxon>
    </lineage>
</organism>
<evidence type="ECO:0000313" key="3">
    <source>
        <dbReference type="Proteomes" id="UP001058860"/>
    </source>
</evidence>
<keyword evidence="1" id="KW-0812">Transmembrane</keyword>
<dbReference type="RefSeq" id="WP_353866636.1">
    <property type="nucleotide sequence ID" value="NZ_CP088295.1"/>
</dbReference>
<evidence type="ECO:0000313" key="2">
    <source>
        <dbReference type="EMBL" id="UUY06210.1"/>
    </source>
</evidence>
<dbReference type="EMBL" id="CP088295">
    <property type="protein sequence ID" value="UUY06210.1"/>
    <property type="molecule type" value="Genomic_DNA"/>
</dbReference>
<dbReference type="Proteomes" id="UP001058860">
    <property type="component" value="Chromosome"/>
</dbReference>
<evidence type="ECO:0000256" key="1">
    <source>
        <dbReference type="SAM" id="Phobius"/>
    </source>
</evidence>
<keyword evidence="1" id="KW-1133">Transmembrane helix</keyword>
<accession>A0ABY5PNW3</accession>